<feature type="region of interest" description="Disordered" evidence="8">
    <location>
        <begin position="827"/>
        <end position="913"/>
    </location>
</feature>
<dbReference type="AlphaFoldDB" id="A0A267FCB3"/>
<organism evidence="10 11">
    <name type="scientific">Macrostomum lignano</name>
    <dbReference type="NCBI Taxonomy" id="282301"/>
    <lineage>
        <taxon>Eukaryota</taxon>
        <taxon>Metazoa</taxon>
        <taxon>Spiralia</taxon>
        <taxon>Lophotrochozoa</taxon>
        <taxon>Platyhelminthes</taxon>
        <taxon>Rhabditophora</taxon>
        <taxon>Macrostomorpha</taxon>
        <taxon>Macrostomida</taxon>
        <taxon>Macrostomidae</taxon>
        <taxon>Macrostomum</taxon>
    </lineage>
</organism>
<dbReference type="SUPFAM" id="SSF48452">
    <property type="entry name" value="TPR-like"/>
    <property type="match status" value="1"/>
</dbReference>
<dbReference type="GO" id="GO:0008380">
    <property type="term" value="P:RNA splicing"/>
    <property type="evidence" value="ECO:0007669"/>
    <property type="project" value="UniProtKB-KW"/>
</dbReference>
<evidence type="ECO:0000256" key="2">
    <source>
        <dbReference type="ARBA" id="ARBA00022664"/>
    </source>
</evidence>
<name>A0A267FCB3_9PLAT</name>
<dbReference type="Gene3D" id="3.30.70.330">
    <property type="match status" value="2"/>
</dbReference>
<evidence type="ECO:0000256" key="4">
    <source>
        <dbReference type="ARBA" id="ARBA00023187"/>
    </source>
</evidence>
<dbReference type="InterPro" id="IPR011990">
    <property type="entry name" value="TPR-like_helical_dom_sf"/>
</dbReference>
<evidence type="ECO:0000313" key="10">
    <source>
        <dbReference type="EMBL" id="PAA71408.1"/>
    </source>
</evidence>
<dbReference type="Pfam" id="PF00076">
    <property type="entry name" value="RRM_1"/>
    <property type="match status" value="2"/>
</dbReference>
<dbReference type="InterPro" id="IPR000504">
    <property type="entry name" value="RRM_dom"/>
</dbReference>
<dbReference type="Pfam" id="PF23240">
    <property type="entry name" value="HAT_PRP39_N"/>
    <property type="match status" value="1"/>
</dbReference>
<dbReference type="PANTHER" id="PTHR17204">
    <property type="entry name" value="PRE-MRNA PROCESSING PROTEIN PRP39-RELATED"/>
    <property type="match status" value="1"/>
</dbReference>
<feature type="compositionally biased region" description="Basic and acidic residues" evidence="8">
    <location>
        <begin position="599"/>
        <end position="609"/>
    </location>
</feature>
<dbReference type="OrthoDB" id="6770331at2759"/>
<keyword evidence="4" id="KW-0508">mRNA splicing</keyword>
<dbReference type="GO" id="GO:0005634">
    <property type="term" value="C:nucleus"/>
    <property type="evidence" value="ECO:0007669"/>
    <property type="project" value="UniProtKB-SubCell"/>
</dbReference>
<dbReference type="PANTHER" id="PTHR17204:SF25">
    <property type="entry name" value="RRM DOMAIN-CONTAINING PROTEIN"/>
    <property type="match status" value="1"/>
</dbReference>
<feature type="compositionally biased region" description="Gly residues" evidence="8">
    <location>
        <begin position="835"/>
        <end position="853"/>
    </location>
</feature>
<evidence type="ECO:0000256" key="8">
    <source>
        <dbReference type="SAM" id="MobiDB-lite"/>
    </source>
</evidence>
<dbReference type="InterPro" id="IPR034217">
    <property type="entry name" value="SART3_RRM1"/>
</dbReference>
<evidence type="ECO:0000256" key="5">
    <source>
        <dbReference type="ARBA" id="ARBA00023242"/>
    </source>
</evidence>
<evidence type="ECO:0000259" key="9">
    <source>
        <dbReference type="PROSITE" id="PS50102"/>
    </source>
</evidence>
<dbReference type="Gene3D" id="1.25.40.10">
    <property type="entry name" value="Tetratricopeptide repeat domain"/>
    <property type="match status" value="2"/>
</dbReference>
<dbReference type="PROSITE" id="PS50102">
    <property type="entry name" value="RRM"/>
    <property type="match status" value="2"/>
</dbReference>
<keyword evidence="5" id="KW-0539">Nucleus</keyword>
<feature type="domain" description="RRM" evidence="9">
    <location>
        <begin position="653"/>
        <end position="730"/>
    </location>
</feature>
<keyword evidence="7" id="KW-0175">Coiled coil</keyword>
<keyword evidence="11" id="KW-1185">Reference proteome</keyword>
<dbReference type="InterPro" id="IPR003107">
    <property type="entry name" value="HAT"/>
</dbReference>
<dbReference type="InterPro" id="IPR012677">
    <property type="entry name" value="Nucleotide-bd_a/b_plait_sf"/>
</dbReference>
<dbReference type="EMBL" id="NIVC01001166">
    <property type="protein sequence ID" value="PAA71408.1"/>
    <property type="molecule type" value="Genomic_DNA"/>
</dbReference>
<gene>
    <name evidence="10" type="ORF">BOX15_Mlig012334g2</name>
</gene>
<feature type="non-terminal residue" evidence="10">
    <location>
        <position position="1"/>
    </location>
</feature>
<dbReference type="GO" id="GO:0006397">
    <property type="term" value="P:mRNA processing"/>
    <property type="evidence" value="ECO:0007669"/>
    <property type="project" value="UniProtKB-KW"/>
</dbReference>
<feature type="region of interest" description="Disordered" evidence="8">
    <location>
        <begin position="1"/>
        <end position="46"/>
    </location>
</feature>
<evidence type="ECO:0000256" key="6">
    <source>
        <dbReference type="PROSITE-ProRule" id="PRU00176"/>
    </source>
</evidence>
<feature type="domain" description="RRM" evidence="9">
    <location>
        <begin position="754"/>
        <end position="831"/>
    </location>
</feature>
<evidence type="ECO:0000313" key="11">
    <source>
        <dbReference type="Proteomes" id="UP000215902"/>
    </source>
</evidence>
<keyword evidence="6" id="KW-0694">RNA-binding</keyword>
<dbReference type="GO" id="GO:0003723">
    <property type="term" value="F:RNA binding"/>
    <property type="evidence" value="ECO:0007669"/>
    <property type="project" value="UniProtKB-UniRule"/>
</dbReference>
<evidence type="ECO:0000256" key="3">
    <source>
        <dbReference type="ARBA" id="ARBA00022737"/>
    </source>
</evidence>
<dbReference type="CDD" id="cd12391">
    <property type="entry name" value="RRM1_SART3"/>
    <property type="match status" value="1"/>
</dbReference>
<reference evidence="10 11" key="1">
    <citation type="submission" date="2017-06" db="EMBL/GenBank/DDBJ databases">
        <title>A platform for efficient transgenesis in Macrostomum lignano, a flatworm model organism for stem cell research.</title>
        <authorList>
            <person name="Berezikov E."/>
        </authorList>
    </citation>
    <scope>NUCLEOTIDE SEQUENCE [LARGE SCALE GENOMIC DNA]</scope>
    <source>
        <strain evidence="10">DV1</strain>
        <tissue evidence="10">Whole organism</tissue>
    </source>
</reference>
<dbReference type="Proteomes" id="UP000215902">
    <property type="component" value="Unassembled WGS sequence"/>
</dbReference>
<protein>
    <recommendedName>
        <fullName evidence="9">RRM domain-containing protein</fullName>
    </recommendedName>
</protein>
<keyword evidence="2" id="KW-0507">mRNA processing</keyword>
<sequence>TEEDLPIEEEEGDSGGDAESMEDDEADRESGTSGEDSSDDEQAEAEAEAALEGEIVSLRRNLESNPYHYNSHVRLIELLRRSGELEATRAARERMHSFYPLSPGLWLDWIGDERKLISGGAPASKEAAADIDALFRRALDDYASVDVAVEYCVFAIGQAAASNVEDASGSAAAAEKVRRVFEHCVALVGRFAGRTDQRVWEAWREFELLELAKCEAAAAVSSASAAAAEANAAELEKQRSRVLGLFRRHLAMPHVGLEATWRELCDWLAEKEQQPAEEMRQVYEKSRDELRRIEPFENLLADEPDKSAQHYRAYIEAAVGPTAQQLAVLERAVTAHCLDTGLWDAYVAYVWQQFEPGPKLLHLCRRAVRNCPWSGSLWRQLALCQECTGCDYDTEVKVTYESAVAAGLSDAADLLAMWLAYLDAARRRAAATESWDDWHRLCEAGMVAVDAMAADPQASLLRYAALVRARRGQLGEARQLWDQVMKRGHGNSAQMWLRQLEFELRFGDAKHIRRCLSRAVNSVSSAPDCELLLQRLVDYEREEGDVSSYVEALKRAQKQRALLQQRAAEQGGSGSGGKRKAGSKGGATEAQPPPNKRAKGLETGKKQHTADGAAAKTDPFKKPMPPPPPAAASSNNVSHHGAKVEHDPAKDYRTVFLSNLDYKTDEAGIRQALAPCASDIVSVRLVRDYRGRSKGFAYVELKSGVAAGAALRLDRTLVNGRPMFVSESRQRGGGSSDTSANDSAFKFDTGLERNKLFIRNLPKTMDQAGFERLCSAQPGYRTARLAMFRNGAPKGHGYAEFADESSANKALAALNCSQVGDNEIEVSISNPPARQGGGGRGGGGRGRGRGGGGGRREDHTSTDPTRHRTQISLVPRQLKTSADTSGVSASGSESGSGGGRMSNDDFRNMLMRK</sequence>
<dbReference type="SMART" id="SM00386">
    <property type="entry name" value="HAT"/>
    <property type="match status" value="7"/>
</dbReference>
<feature type="compositionally biased region" description="Basic and acidic residues" evidence="8">
    <location>
        <begin position="854"/>
        <end position="866"/>
    </location>
</feature>
<dbReference type="SUPFAM" id="SSF54928">
    <property type="entry name" value="RNA-binding domain, RBD"/>
    <property type="match status" value="1"/>
</dbReference>
<comment type="subcellular location">
    <subcellularLocation>
        <location evidence="1">Nucleus</location>
    </subcellularLocation>
</comment>
<dbReference type="STRING" id="282301.A0A267FCB3"/>
<feature type="compositionally biased region" description="Low complexity" evidence="8">
    <location>
        <begin position="561"/>
        <end position="570"/>
    </location>
</feature>
<proteinExistence type="predicted"/>
<keyword evidence="3" id="KW-0677">Repeat</keyword>
<accession>A0A267FCB3</accession>
<feature type="region of interest" description="Disordered" evidence="8">
    <location>
        <begin position="561"/>
        <end position="646"/>
    </location>
</feature>
<dbReference type="InterPro" id="IPR035979">
    <property type="entry name" value="RBD_domain_sf"/>
</dbReference>
<comment type="caution">
    <text evidence="10">The sequence shown here is derived from an EMBL/GenBank/DDBJ whole genome shotgun (WGS) entry which is preliminary data.</text>
</comment>
<feature type="compositionally biased region" description="Acidic residues" evidence="8">
    <location>
        <begin position="1"/>
        <end position="27"/>
    </location>
</feature>
<evidence type="ECO:0000256" key="7">
    <source>
        <dbReference type="SAM" id="Coils"/>
    </source>
</evidence>
<dbReference type="SMART" id="SM00360">
    <property type="entry name" value="RRM"/>
    <property type="match status" value="2"/>
</dbReference>
<feature type="compositionally biased region" description="Acidic residues" evidence="8">
    <location>
        <begin position="36"/>
        <end position="46"/>
    </location>
</feature>
<feature type="coiled-coil region" evidence="7">
    <location>
        <begin position="218"/>
        <end position="245"/>
    </location>
</feature>
<evidence type="ECO:0000256" key="1">
    <source>
        <dbReference type="ARBA" id="ARBA00004123"/>
    </source>
</evidence>